<dbReference type="AlphaFoldDB" id="I3V4G0"/>
<dbReference type="EMBL" id="CP003588">
    <property type="protein sequence ID" value="AFK72631.1"/>
    <property type="molecule type" value="Genomic_DNA"/>
</dbReference>
<proteinExistence type="predicted"/>
<evidence type="ECO:0000313" key="2">
    <source>
        <dbReference type="Proteomes" id="UP000005268"/>
    </source>
</evidence>
<dbReference type="HOGENOM" id="CLU_3172240_0_0_6"/>
<dbReference type="Proteomes" id="UP000005268">
    <property type="component" value="Chromosome"/>
</dbReference>
<gene>
    <name evidence="1" type="ORF">YSA_10809</name>
</gene>
<dbReference type="KEGG" id="ppi:YSA_10809"/>
<organism evidence="1 2">
    <name type="scientific">Pseudomonas putida ND6</name>
    <dbReference type="NCBI Taxonomy" id="231023"/>
    <lineage>
        <taxon>Bacteria</taxon>
        <taxon>Pseudomonadati</taxon>
        <taxon>Pseudomonadota</taxon>
        <taxon>Gammaproteobacteria</taxon>
        <taxon>Pseudomonadales</taxon>
        <taxon>Pseudomonadaceae</taxon>
        <taxon>Pseudomonas</taxon>
    </lineage>
</organism>
<name>I3V4G0_PSEPU</name>
<reference evidence="1 2" key="1">
    <citation type="journal article" date="2012" name="J. Bacteriol.">
        <title>Complete Genome Sequence of the Naphthalene-Degrading Pseudomonas putida Strain ND6.</title>
        <authorList>
            <person name="Li S."/>
            <person name="Zhao H."/>
            <person name="Li Y."/>
            <person name="Niu S."/>
            <person name="Cai B."/>
        </authorList>
    </citation>
    <scope>NUCLEOTIDE SEQUENCE [LARGE SCALE GENOMIC DNA]</scope>
    <source>
        <strain evidence="1 2">ND6</strain>
    </source>
</reference>
<protein>
    <submittedName>
        <fullName evidence="1">Uncharacterized protein</fullName>
    </submittedName>
</protein>
<sequence>MVNLRAFVSGCDADDVPRTGPLLLDADQKTATQAELDDCQNRNGPPR</sequence>
<evidence type="ECO:0000313" key="1">
    <source>
        <dbReference type="EMBL" id="AFK72631.1"/>
    </source>
</evidence>
<accession>I3V4G0</accession>